<name>A0ABR2HV45_9EUKA</name>
<keyword evidence="1" id="KW-0472">Membrane</keyword>
<protein>
    <recommendedName>
        <fullName evidence="4">Nucleotide-diphospho-sugar transferase domain-containing protein</fullName>
    </recommendedName>
</protein>
<reference evidence="2 3" key="1">
    <citation type="submission" date="2024-04" db="EMBL/GenBank/DDBJ databases">
        <title>Tritrichomonas musculus Genome.</title>
        <authorList>
            <person name="Alves-Ferreira E."/>
            <person name="Grigg M."/>
            <person name="Lorenzi H."/>
            <person name="Galac M."/>
        </authorList>
    </citation>
    <scope>NUCLEOTIDE SEQUENCE [LARGE SCALE GENOMIC DNA]</scope>
    <source>
        <strain evidence="2 3">EAF2021</strain>
    </source>
</reference>
<keyword evidence="1" id="KW-0812">Transmembrane</keyword>
<evidence type="ECO:0000313" key="3">
    <source>
        <dbReference type="Proteomes" id="UP001470230"/>
    </source>
</evidence>
<dbReference type="Proteomes" id="UP001470230">
    <property type="component" value="Unassembled WGS sequence"/>
</dbReference>
<gene>
    <name evidence="2" type="ORF">M9Y10_017086</name>
</gene>
<accession>A0ABR2HV45</accession>
<organism evidence="2 3">
    <name type="scientific">Tritrichomonas musculus</name>
    <dbReference type="NCBI Taxonomy" id="1915356"/>
    <lineage>
        <taxon>Eukaryota</taxon>
        <taxon>Metamonada</taxon>
        <taxon>Parabasalia</taxon>
        <taxon>Tritrichomonadida</taxon>
        <taxon>Tritrichomonadidae</taxon>
        <taxon>Tritrichomonas</taxon>
    </lineage>
</organism>
<dbReference type="EMBL" id="JAPFFF010000022">
    <property type="protein sequence ID" value="KAK8853525.1"/>
    <property type="molecule type" value="Genomic_DNA"/>
</dbReference>
<keyword evidence="1" id="KW-1133">Transmembrane helix</keyword>
<proteinExistence type="predicted"/>
<dbReference type="InterPro" id="IPR029044">
    <property type="entry name" value="Nucleotide-diphossugar_trans"/>
</dbReference>
<keyword evidence="3" id="KW-1185">Reference proteome</keyword>
<evidence type="ECO:0000256" key="1">
    <source>
        <dbReference type="SAM" id="Phobius"/>
    </source>
</evidence>
<evidence type="ECO:0000313" key="2">
    <source>
        <dbReference type="EMBL" id="KAK8853525.1"/>
    </source>
</evidence>
<feature type="transmembrane region" description="Helical" evidence="1">
    <location>
        <begin position="17"/>
        <end position="38"/>
    </location>
</feature>
<evidence type="ECO:0008006" key="4">
    <source>
        <dbReference type="Google" id="ProtNLM"/>
    </source>
</evidence>
<sequence>MQNFQLFFCYHKKTFSLFWLFFLYSFLQLSFFILKFLVISKDPNIIFATFKVNHKFYMLERFKTSVSSFIKEFNASDFFNNDFFQEINLLNTKPDFSNCPLCSIVKKKSNSSSKRDLIFSYAYGNRTKGFVSFVRSIRSTGCKATIVFMYEDPFLFSFSSNERLILKNCGSFFINAGKINRKKFNIMSIRYAFFLEFLEIYKKCFDRVIMTDAADTYVQLDPFDIFPEKGFWSSTEGNYFWKYKWHSARVFLSETPCNISFYNNTRTLCAGLVWGNVKDTIKFLRFFVNVSYWKKNNRVNDQGLLNILYYRRNISFHADFTGKYMISASDFIWEKKYDQNFLFKTIYGTTPSIIHQYDRICVIYSNVEFLCPKAPGQLTGFDINYRFKSDKC</sequence>
<comment type="caution">
    <text evidence="2">The sequence shown here is derived from an EMBL/GenBank/DDBJ whole genome shotgun (WGS) entry which is preliminary data.</text>
</comment>
<dbReference type="SUPFAM" id="SSF53448">
    <property type="entry name" value="Nucleotide-diphospho-sugar transferases"/>
    <property type="match status" value="1"/>
</dbReference>